<dbReference type="Gramene" id="CDY21519">
    <property type="protein sequence ID" value="CDY21519"/>
    <property type="gene ID" value="GSBRNA2T00015959001"/>
</dbReference>
<reference evidence="2 3" key="1">
    <citation type="journal article" date="2014" name="Science">
        <title>Plant genetics. Early allopolyploid evolution in the post-Neolithic Brassica napus oilseed genome.</title>
        <authorList>
            <person name="Chalhoub B."/>
            <person name="Denoeud F."/>
            <person name="Liu S."/>
            <person name="Parkin I.A."/>
            <person name="Tang H."/>
            <person name="Wang X."/>
            <person name="Chiquet J."/>
            <person name="Belcram H."/>
            <person name="Tong C."/>
            <person name="Samans B."/>
            <person name="Correa M."/>
            <person name="Da Silva C."/>
            <person name="Just J."/>
            <person name="Falentin C."/>
            <person name="Koh C.S."/>
            <person name="Le Clainche I."/>
            <person name="Bernard M."/>
            <person name="Bento P."/>
            <person name="Noel B."/>
            <person name="Labadie K."/>
            <person name="Alberti A."/>
            <person name="Charles M."/>
            <person name="Arnaud D."/>
            <person name="Guo H."/>
            <person name="Daviaud C."/>
            <person name="Alamery S."/>
            <person name="Jabbari K."/>
            <person name="Zhao M."/>
            <person name="Edger P.P."/>
            <person name="Chelaifa H."/>
            <person name="Tack D."/>
            <person name="Lassalle G."/>
            <person name="Mestiri I."/>
            <person name="Schnel N."/>
            <person name="Le Paslier M.C."/>
            <person name="Fan G."/>
            <person name="Renault V."/>
            <person name="Bayer P.E."/>
            <person name="Golicz A.A."/>
            <person name="Manoli S."/>
            <person name="Lee T.H."/>
            <person name="Thi V.H."/>
            <person name="Chalabi S."/>
            <person name="Hu Q."/>
            <person name="Fan C."/>
            <person name="Tollenaere R."/>
            <person name="Lu Y."/>
            <person name="Battail C."/>
            <person name="Shen J."/>
            <person name="Sidebottom C.H."/>
            <person name="Wang X."/>
            <person name="Canaguier A."/>
            <person name="Chauveau A."/>
            <person name="Berard A."/>
            <person name="Deniot G."/>
            <person name="Guan M."/>
            <person name="Liu Z."/>
            <person name="Sun F."/>
            <person name="Lim Y.P."/>
            <person name="Lyons E."/>
            <person name="Town C.D."/>
            <person name="Bancroft I."/>
            <person name="Wang X."/>
            <person name="Meng J."/>
            <person name="Ma J."/>
            <person name="Pires J.C."/>
            <person name="King G.J."/>
            <person name="Brunel D."/>
            <person name="Delourme R."/>
            <person name="Renard M."/>
            <person name="Aury J.M."/>
            <person name="Adams K.L."/>
            <person name="Batley J."/>
            <person name="Snowdon R.J."/>
            <person name="Tost J."/>
            <person name="Edwards D."/>
            <person name="Zhou Y."/>
            <person name="Hua W."/>
            <person name="Sharpe A.G."/>
            <person name="Paterson A.H."/>
            <person name="Guan C."/>
            <person name="Wincker P."/>
        </authorList>
    </citation>
    <scope>NUCLEOTIDE SEQUENCE [LARGE SCALE GENOMIC DNA]</scope>
    <source>
        <strain evidence="3">cv. Darmor-bzh</strain>
    </source>
</reference>
<dbReference type="AlphaFoldDB" id="A0A078G7Z5"/>
<evidence type="ECO:0000313" key="2">
    <source>
        <dbReference type="EMBL" id="CDY21519.1"/>
    </source>
</evidence>
<dbReference type="Proteomes" id="UP000028999">
    <property type="component" value="Unassembled WGS sequence"/>
</dbReference>
<dbReference type="EMBL" id="HG994373">
    <property type="protein sequence ID" value="CAF1788802.1"/>
    <property type="molecule type" value="Genomic_DNA"/>
</dbReference>
<dbReference type="Proteomes" id="UP001295469">
    <property type="component" value="Chromosome C09"/>
</dbReference>
<dbReference type="OMA" id="IYETHMH"/>
<dbReference type="EMBL" id="LK032122">
    <property type="protein sequence ID" value="CDY21519.1"/>
    <property type="molecule type" value="Genomic_DNA"/>
</dbReference>
<organism evidence="2 3">
    <name type="scientific">Brassica napus</name>
    <name type="common">Rape</name>
    <dbReference type="NCBI Taxonomy" id="3708"/>
    <lineage>
        <taxon>Eukaryota</taxon>
        <taxon>Viridiplantae</taxon>
        <taxon>Streptophyta</taxon>
        <taxon>Embryophyta</taxon>
        <taxon>Tracheophyta</taxon>
        <taxon>Spermatophyta</taxon>
        <taxon>Magnoliopsida</taxon>
        <taxon>eudicotyledons</taxon>
        <taxon>Gunneridae</taxon>
        <taxon>Pentapetalae</taxon>
        <taxon>rosids</taxon>
        <taxon>malvids</taxon>
        <taxon>Brassicales</taxon>
        <taxon>Brassicaceae</taxon>
        <taxon>Brassiceae</taxon>
        <taxon>Brassica</taxon>
    </lineage>
</organism>
<protein>
    <submittedName>
        <fullName evidence="1">(rape) hypothetical protein</fullName>
    </submittedName>
    <submittedName>
        <fullName evidence="2">BnaC09g47730D protein</fullName>
    </submittedName>
</protein>
<dbReference type="PaxDb" id="3708-A0A078G7Z5"/>
<reference evidence="1" key="3">
    <citation type="submission" date="2021-01" db="EMBL/GenBank/DDBJ databases">
        <authorList>
            <consortium name="Genoscope - CEA"/>
            <person name="William W."/>
        </authorList>
    </citation>
    <scope>NUCLEOTIDE SEQUENCE</scope>
</reference>
<reference evidence="2" key="2">
    <citation type="submission" date="2014-06" db="EMBL/GenBank/DDBJ databases">
        <authorList>
            <person name="Genoscope - CEA"/>
        </authorList>
    </citation>
    <scope>NUCLEOTIDE SEQUENCE</scope>
</reference>
<evidence type="ECO:0000313" key="3">
    <source>
        <dbReference type="Proteomes" id="UP000028999"/>
    </source>
</evidence>
<accession>A0A078G7Z5</accession>
<proteinExistence type="predicted"/>
<sequence>MDKNKNNNVEQIYETHMHLQINWDTRNLRSEVHVRSMNLHRKSNIKRRKPSDDV</sequence>
<dbReference type="SMR" id="A0A078G7Z5"/>
<name>A0A078G7Z5_BRANA</name>
<evidence type="ECO:0000313" key="1">
    <source>
        <dbReference type="EMBL" id="CAF1788802.1"/>
    </source>
</evidence>
<keyword evidence="3" id="KW-1185">Reference proteome</keyword>
<gene>
    <name evidence="2" type="primary">BnaC09g47730D</name>
    <name evidence="1" type="ORF">DARMORV10_C09P68760.1</name>
    <name evidence="2" type="ORF">GSBRNA2T00015959001</name>
</gene>